<dbReference type="SUPFAM" id="SSF118116">
    <property type="entry name" value="DNA mismatch repair protein MutL"/>
    <property type="match status" value="1"/>
</dbReference>
<reference evidence="5" key="1">
    <citation type="journal article" date="2014" name="BMC Genomics">
        <title>The genome sequence of the biocontrol fungus Metarhizium anisopliae and comparative genomics of Metarhizium species.</title>
        <authorList>
            <person name="Pattemore J.A."/>
            <person name="Hane J.K."/>
            <person name="Williams A.H."/>
            <person name="Wilson B.A."/>
            <person name="Stodart B.J."/>
            <person name="Ash G.J."/>
        </authorList>
    </citation>
    <scope>NUCLEOTIDE SEQUENCE [LARGE SCALE GENOMIC DNA]</scope>
    <source>
        <strain evidence="5">BRIP 53293</strain>
    </source>
</reference>
<evidence type="ECO:0000313" key="5">
    <source>
        <dbReference type="Proteomes" id="UP000054544"/>
    </source>
</evidence>
<dbReference type="GO" id="GO:0140664">
    <property type="term" value="F:ATP-dependent DNA damage sensor activity"/>
    <property type="evidence" value="ECO:0007669"/>
    <property type="project" value="InterPro"/>
</dbReference>
<protein>
    <recommendedName>
        <fullName evidence="3">MutL C-terminal dimerisation domain-containing protein</fullName>
    </recommendedName>
</protein>
<dbReference type="PANTHER" id="PTHR10073:SF47">
    <property type="entry name" value="DNA MISMATCH REPAIR PROTEIN MLH3"/>
    <property type="match status" value="1"/>
</dbReference>
<organism evidence="4 5">
    <name type="scientific">Metarhizium anisopliae BRIP 53293</name>
    <dbReference type="NCBI Taxonomy" id="1291518"/>
    <lineage>
        <taxon>Eukaryota</taxon>
        <taxon>Fungi</taxon>
        <taxon>Dikarya</taxon>
        <taxon>Ascomycota</taxon>
        <taxon>Pezizomycotina</taxon>
        <taxon>Sordariomycetes</taxon>
        <taxon>Hypocreomycetidae</taxon>
        <taxon>Hypocreales</taxon>
        <taxon>Clavicipitaceae</taxon>
        <taxon>Metarhizium</taxon>
    </lineage>
</organism>
<dbReference type="GO" id="GO:0006298">
    <property type="term" value="P:mismatch repair"/>
    <property type="evidence" value="ECO:0007669"/>
    <property type="project" value="InterPro"/>
</dbReference>
<dbReference type="GO" id="GO:0032300">
    <property type="term" value="C:mismatch repair complex"/>
    <property type="evidence" value="ECO:0007669"/>
    <property type="project" value="InterPro"/>
</dbReference>
<dbReference type="Pfam" id="PF08676">
    <property type="entry name" value="MutL_C"/>
    <property type="match status" value="1"/>
</dbReference>
<proteinExistence type="inferred from homology"/>
<dbReference type="InterPro" id="IPR037198">
    <property type="entry name" value="MutL_C_sf"/>
</dbReference>
<dbReference type="PANTHER" id="PTHR10073">
    <property type="entry name" value="DNA MISMATCH REPAIR PROTEIN MLH, PMS, MUTL"/>
    <property type="match status" value="1"/>
</dbReference>
<dbReference type="InterPro" id="IPR036890">
    <property type="entry name" value="HATPase_C_sf"/>
</dbReference>
<dbReference type="InterPro" id="IPR038973">
    <property type="entry name" value="MutL/Mlh/Pms-like"/>
</dbReference>
<feature type="compositionally biased region" description="Basic and acidic residues" evidence="2">
    <location>
        <begin position="495"/>
        <end position="510"/>
    </location>
</feature>
<evidence type="ECO:0000256" key="1">
    <source>
        <dbReference type="ARBA" id="ARBA00006082"/>
    </source>
</evidence>
<evidence type="ECO:0000256" key="2">
    <source>
        <dbReference type="SAM" id="MobiDB-lite"/>
    </source>
</evidence>
<feature type="domain" description="MutL C-terminal dimerisation" evidence="3">
    <location>
        <begin position="612"/>
        <end position="797"/>
    </location>
</feature>
<gene>
    <name evidence="4" type="ORF">H634G_10303</name>
</gene>
<dbReference type="InterPro" id="IPR042121">
    <property type="entry name" value="MutL_C_regsub"/>
</dbReference>
<evidence type="ECO:0000313" key="4">
    <source>
        <dbReference type="EMBL" id="KJK74396.1"/>
    </source>
</evidence>
<comment type="similarity">
    <text evidence="1">Belongs to the DNA mismatch repair MutL/HexB family.</text>
</comment>
<dbReference type="Gene3D" id="3.30.1540.20">
    <property type="entry name" value="MutL, C-terminal domain, dimerisation subdomain"/>
    <property type="match status" value="1"/>
</dbReference>
<dbReference type="GO" id="GO:0016887">
    <property type="term" value="F:ATP hydrolysis activity"/>
    <property type="evidence" value="ECO:0007669"/>
    <property type="project" value="InterPro"/>
</dbReference>
<feature type="region of interest" description="Disordered" evidence="2">
    <location>
        <begin position="379"/>
        <end position="423"/>
    </location>
</feature>
<dbReference type="SMART" id="SM00853">
    <property type="entry name" value="MutL_C"/>
    <property type="match status" value="1"/>
</dbReference>
<dbReference type="STRING" id="1291518.A0A0D9NKI3"/>
<dbReference type="SUPFAM" id="SSF55874">
    <property type="entry name" value="ATPase domain of HSP90 chaperone/DNA topoisomerase II/histidine kinase"/>
    <property type="match status" value="1"/>
</dbReference>
<accession>A0A0D9NKI3</accession>
<feature type="compositionally biased region" description="Basic and acidic residues" evidence="2">
    <location>
        <begin position="521"/>
        <end position="531"/>
    </location>
</feature>
<dbReference type="Pfam" id="PF13589">
    <property type="entry name" value="HATPase_c_3"/>
    <property type="match status" value="1"/>
</dbReference>
<dbReference type="GO" id="GO:0005524">
    <property type="term" value="F:ATP binding"/>
    <property type="evidence" value="ECO:0007669"/>
    <property type="project" value="InterPro"/>
</dbReference>
<dbReference type="Proteomes" id="UP000054544">
    <property type="component" value="Unassembled WGS sequence"/>
</dbReference>
<dbReference type="OrthoDB" id="429932at2759"/>
<dbReference type="InterPro" id="IPR014790">
    <property type="entry name" value="MutL_C"/>
</dbReference>
<evidence type="ECO:0000259" key="3">
    <source>
        <dbReference type="SMART" id="SM00853"/>
    </source>
</evidence>
<feature type="region of interest" description="Disordered" evidence="2">
    <location>
        <begin position="495"/>
        <end position="532"/>
    </location>
</feature>
<dbReference type="Gene3D" id="3.30.565.10">
    <property type="entry name" value="Histidine kinase-like ATPase, C-terminal domain"/>
    <property type="match status" value="1"/>
</dbReference>
<feature type="compositionally biased region" description="Polar residues" evidence="2">
    <location>
        <begin position="392"/>
        <end position="405"/>
    </location>
</feature>
<keyword evidence="5" id="KW-1185">Reference proteome</keyword>
<dbReference type="AlphaFoldDB" id="A0A0D9NKI3"/>
<dbReference type="InterPro" id="IPR042120">
    <property type="entry name" value="MutL_C_dimsub"/>
</dbReference>
<name>A0A0D9NKI3_METAN</name>
<dbReference type="Gene3D" id="3.30.1370.100">
    <property type="entry name" value="MutL, C-terminal domain, regulatory subdomain"/>
    <property type="match status" value="1"/>
</dbReference>
<sequence>MSIRPLPKDVVDRIKSSSAITSLNQVVCGLLTNSLDACCTKVNISLDYVLGNCTVQDNGLGIEPSEFEQDGGLYTSKSPPNPNIHGSHGNFIASVATLSLLTATSHHRHHASQASLSVHNGKVLARHVPALPDQRFELFSHGTRISIRNLFGSMPVRVKQRGLLFSDRVRLAREWESLMRDIAGLLLAWPTEVSISLREANTQWEQRLRSGNNEFVSRISRIFTQSGLAGSEDAGSWVPVSASCRRVRIKGAISTNPVATRRSQIMSLGIRPIPNSFGTNVLYEEANKLFQGSNFGVVDTEEHIGGIQGKPRKGIERWPMFYLEIHLLGTDEDLAMEDVLGDSKHSLQAIIDLLKVVCYGFLKKHLLQPKQIQRIAEVPVTARTRHPPRRVTGQSISEGQKSSRLPSAATPEPEPRRPCSPFDAWNRLKVGRAVTEPKVAYQSVESPATTDKPTTRRLVGDNGVLLQRPFDDAVEIEPSVQSPHTNEPEVLVEATTEKSNTKSPEVDKKAYPSSSKTRLTRQVEHISEGRPKAQPQEWLQNIIRSWKNPVFELTEPRIPSLDQAIPVERPVNANYDGPCSKFYSQEYHVQFESAAMALNGRLSRTSLAQAEVIGQVDKKFLLLRLPLHTPNVAQGPEASSTLIMLDQHAADERCRLEELMSQYFQLNPLLAVTELLEKPIVFEVSAREYELMGRFHSHFRTWGIMYVMCKTSSMNEHQIEIKSLPPSILERCRTEPKLVIDLVRKEIWKLEDRTIPPQPVYEPGKPWVSSFHNCPQGILELLHSRSCRSAIMFNDELSKDECKRVVQRLSRCAFPFQCAHGRPSLVPLVDIGLGGRVGDWEASSLSADRWKNWLGELSEGTRSASSE</sequence>
<dbReference type="EMBL" id="KE384760">
    <property type="protein sequence ID" value="KJK74396.1"/>
    <property type="molecule type" value="Genomic_DNA"/>
</dbReference>